<organism evidence="1 2">
    <name type="scientific">Candidatus Ryanbacteria bacterium RIFCSPHIGHO2_01_45_13</name>
    <dbReference type="NCBI Taxonomy" id="1802112"/>
    <lineage>
        <taxon>Bacteria</taxon>
        <taxon>Candidatus Ryaniibacteriota</taxon>
    </lineage>
</organism>
<dbReference type="Proteomes" id="UP000176700">
    <property type="component" value="Unassembled WGS sequence"/>
</dbReference>
<sequence>MNLLNVLREDLKKAQLGKKESVSTTLRMLLSEIHNLEIKERKKETGLTNEEIIGVVRKEMKKRNDAIEEYQKAKREDLVAIEKEEITILEQYVPPQLQDENIQRVVEDSIREVNASGMQDFGKVMKVAMASLKGKAAGERIGEIVKKMLGNSAS</sequence>
<dbReference type="Gene3D" id="1.10.10.410">
    <property type="match status" value="1"/>
</dbReference>
<dbReference type="PANTHER" id="PTHR28055">
    <property type="entry name" value="ALTERED INHERITANCE OF MITOCHONDRIA PROTEIN 41, MITOCHONDRIAL"/>
    <property type="match status" value="1"/>
</dbReference>
<dbReference type="InterPro" id="IPR019004">
    <property type="entry name" value="YqeY/Aim41"/>
</dbReference>
<accession>A0A1G2FZ56</accession>
<reference evidence="1 2" key="1">
    <citation type="journal article" date="2016" name="Nat. Commun.">
        <title>Thousands of microbial genomes shed light on interconnected biogeochemical processes in an aquifer system.</title>
        <authorList>
            <person name="Anantharaman K."/>
            <person name="Brown C.T."/>
            <person name="Hug L.A."/>
            <person name="Sharon I."/>
            <person name="Castelle C.J."/>
            <person name="Probst A.J."/>
            <person name="Thomas B.C."/>
            <person name="Singh A."/>
            <person name="Wilkins M.J."/>
            <person name="Karaoz U."/>
            <person name="Brodie E.L."/>
            <person name="Williams K.H."/>
            <person name="Hubbard S.S."/>
            <person name="Banfield J.F."/>
        </authorList>
    </citation>
    <scope>NUCLEOTIDE SEQUENCE [LARGE SCALE GENOMIC DNA]</scope>
</reference>
<dbReference type="EMBL" id="MHNI01000011">
    <property type="protein sequence ID" value="OGZ43117.1"/>
    <property type="molecule type" value="Genomic_DNA"/>
</dbReference>
<evidence type="ECO:0000313" key="1">
    <source>
        <dbReference type="EMBL" id="OGZ43117.1"/>
    </source>
</evidence>
<dbReference type="InterPro" id="IPR023168">
    <property type="entry name" value="GatB_Yqey_C_2"/>
</dbReference>
<protein>
    <recommendedName>
        <fullName evidence="3">Glutamyl-tRNA amidotransferase</fullName>
    </recommendedName>
</protein>
<gene>
    <name evidence="1" type="ORF">A2W41_00275</name>
</gene>
<evidence type="ECO:0008006" key="3">
    <source>
        <dbReference type="Google" id="ProtNLM"/>
    </source>
</evidence>
<proteinExistence type="predicted"/>
<name>A0A1G2FZ56_9BACT</name>
<comment type="caution">
    <text evidence="1">The sequence shown here is derived from an EMBL/GenBank/DDBJ whole genome shotgun (WGS) entry which is preliminary data.</text>
</comment>
<dbReference type="GO" id="GO:0016884">
    <property type="term" value="F:carbon-nitrogen ligase activity, with glutamine as amido-N-donor"/>
    <property type="evidence" value="ECO:0007669"/>
    <property type="project" value="InterPro"/>
</dbReference>
<evidence type="ECO:0000313" key="2">
    <source>
        <dbReference type="Proteomes" id="UP000176700"/>
    </source>
</evidence>
<dbReference type="Pfam" id="PF09424">
    <property type="entry name" value="YqeY"/>
    <property type="match status" value="1"/>
</dbReference>
<dbReference type="SUPFAM" id="SSF89095">
    <property type="entry name" value="GatB/YqeY motif"/>
    <property type="match status" value="1"/>
</dbReference>
<dbReference type="PANTHER" id="PTHR28055:SF1">
    <property type="entry name" value="ALTERED INHERITANCE OF MITOCHONDRIA PROTEIN 41, MITOCHONDRIAL"/>
    <property type="match status" value="1"/>
</dbReference>
<dbReference type="Gene3D" id="1.10.1510.10">
    <property type="entry name" value="Uncharacterised protein YqeY/AIM41 PF09424, N-terminal domain"/>
    <property type="match status" value="1"/>
</dbReference>
<dbReference type="InterPro" id="IPR042184">
    <property type="entry name" value="YqeY/Aim41_N"/>
</dbReference>
<dbReference type="InterPro" id="IPR003789">
    <property type="entry name" value="Asn/Gln_tRNA_amidoTrase-B-like"/>
</dbReference>
<dbReference type="AlphaFoldDB" id="A0A1G2FZ56"/>